<feature type="signal peptide" evidence="1">
    <location>
        <begin position="1"/>
        <end position="23"/>
    </location>
</feature>
<comment type="caution">
    <text evidence="2">The sequence shown here is derived from an EMBL/GenBank/DDBJ whole genome shotgun (WGS) entry which is preliminary data.</text>
</comment>
<name>A0AAV4TYS0_9ARAC</name>
<accession>A0AAV4TYS0</accession>
<keyword evidence="3" id="KW-1185">Reference proteome</keyword>
<evidence type="ECO:0000256" key="1">
    <source>
        <dbReference type="SAM" id="SignalP"/>
    </source>
</evidence>
<dbReference type="Proteomes" id="UP001054837">
    <property type="component" value="Unassembled WGS sequence"/>
</dbReference>
<proteinExistence type="predicted"/>
<protein>
    <recommendedName>
        <fullName evidence="4">Secreted protein</fullName>
    </recommendedName>
</protein>
<organism evidence="2 3">
    <name type="scientific">Caerostris darwini</name>
    <dbReference type="NCBI Taxonomy" id="1538125"/>
    <lineage>
        <taxon>Eukaryota</taxon>
        <taxon>Metazoa</taxon>
        <taxon>Ecdysozoa</taxon>
        <taxon>Arthropoda</taxon>
        <taxon>Chelicerata</taxon>
        <taxon>Arachnida</taxon>
        <taxon>Araneae</taxon>
        <taxon>Araneomorphae</taxon>
        <taxon>Entelegynae</taxon>
        <taxon>Araneoidea</taxon>
        <taxon>Araneidae</taxon>
        <taxon>Caerostris</taxon>
    </lineage>
</organism>
<sequence>MIAGPSPYLLLVDGSFLVFFAAASNHPFCAVPATIEECPFNGQPRWPEKLLGPMCRRESSLLTRNGSYGLVGQVRHDSPFWDI</sequence>
<dbReference type="EMBL" id="BPLQ01010365">
    <property type="protein sequence ID" value="GIY50285.1"/>
    <property type="molecule type" value="Genomic_DNA"/>
</dbReference>
<evidence type="ECO:0000313" key="2">
    <source>
        <dbReference type="EMBL" id="GIY50285.1"/>
    </source>
</evidence>
<reference evidence="2 3" key="1">
    <citation type="submission" date="2021-06" db="EMBL/GenBank/DDBJ databases">
        <title>Caerostris darwini draft genome.</title>
        <authorList>
            <person name="Kono N."/>
            <person name="Arakawa K."/>
        </authorList>
    </citation>
    <scope>NUCLEOTIDE SEQUENCE [LARGE SCALE GENOMIC DNA]</scope>
</reference>
<gene>
    <name evidence="2" type="ORF">CDAR_314371</name>
</gene>
<evidence type="ECO:0008006" key="4">
    <source>
        <dbReference type="Google" id="ProtNLM"/>
    </source>
</evidence>
<keyword evidence="1" id="KW-0732">Signal</keyword>
<dbReference type="AlphaFoldDB" id="A0AAV4TYS0"/>
<feature type="chain" id="PRO_5043955009" description="Secreted protein" evidence="1">
    <location>
        <begin position="24"/>
        <end position="83"/>
    </location>
</feature>
<evidence type="ECO:0000313" key="3">
    <source>
        <dbReference type="Proteomes" id="UP001054837"/>
    </source>
</evidence>